<sequence length="127" mass="14353">MGHTLWKTGRKISKGSQLWSDYKIRRVIAECVDETEYESSKDGWFHHLLAGYCDDEENNGMGSCKTNFLNSIEKFGLGVENLNDNTINLFEKVGPVLDEYNLKAAKSDSKGGDYITFKSYIDLIVSV</sequence>
<proteinExistence type="predicted"/>
<name>A0A382RDL3_9ZZZZ</name>
<accession>A0A382RDL3</accession>
<feature type="non-terminal residue" evidence="2">
    <location>
        <position position="127"/>
    </location>
</feature>
<evidence type="ECO:0000313" key="2">
    <source>
        <dbReference type="EMBL" id="SVC95312.1"/>
    </source>
</evidence>
<gene>
    <name evidence="2" type="ORF">METZ01_LOCUS348166</name>
</gene>
<evidence type="ECO:0000259" key="1">
    <source>
        <dbReference type="Pfam" id="PF09347"/>
    </source>
</evidence>
<protein>
    <recommendedName>
        <fullName evidence="1">DUF1989 domain-containing protein</fullName>
    </recommendedName>
</protein>
<reference evidence="2" key="1">
    <citation type="submission" date="2018-05" db="EMBL/GenBank/DDBJ databases">
        <authorList>
            <person name="Lanie J.A."/>
            <person name="Ng W.-L."/>
            <person name="Kazmierczak K.M."/>
            <person name="Andrzejewski T.M."/>
            <person name="Davidsen T.M."/>
            <person name="Wayne K.J."/>
            <person name="Tettelin H."/>
            <person name="Glass J.I."/>
            <person name="Rusch D."/>
            <person name="Podicherti R."/>
            <person name="Tsui H.-C.T."/>
            <person name="Winkler M.E."/>
        </authorList>
    </citation>
    <scope>NUCLEOTIDE SEQUENCE</scope>
</reference>
<dbReference type="InterPro" id="IPR018959">
    <property type="entry name" value="DUF1989"/>
</dbReference>
<feature type="domain" description="DUF1989" evidence="1">
    <location>
        <begin position="10"/>
        <end position="124"/>
    </location>
</feature>
<dbReference type="Pfam" id="PF09347">
    <property type="entry name" value="DUF1989"/>
    <property type="match status" value="1"/>
</dbReference>
<dbReference type="AlphaFoldDB" id="A0A382RDL3"/>
<organism evidence="2">
    <name type="scientific">marine metagenome</name>
    <dbReference type="NCBI Taxonomy" id="408172"/>
    <lineage>
        <taxon>unclassified sequences</taxon>
        <taxon>metagenomes</taxon>
        <taxon>ecological metagenomes</taxon>
    </lineage>
</organism>
<dbReference type="EMBL" id="UINC01120683">
    <property type="protein sequence ID" value="SVC95312.1"/>
    <property type="molecule type" value="Genomic_DNA"/>
</dbReference>